<gene>
    <name evidence="1" type="ORF">GOP47_0001280</name>
</gene>
<reference evidence="1" key="1">
    <citation type="submission" date="2021-01" db="EMBL/GenBank/DDBJ databases">
        <title>Adiantum capillus-veneris genome.</title>
        <authorList>
            <person name="Fang Y."/>
            <person name="Liao Q."/>
        </authorList>
    </citation>
    <scope>NUCLEOTIDE SEQUENCE</scope>
    <source>
        <strain evidence="1">H3</strain>
        <tissue evidence="1">Leaf</tissue>
    </source>
</reference>
<accession>A0A9D4V9S2</accession>
<sequence length="165" mass="18719">MLLALKAFVWDPSLGDYFLSKDACFDESQFFVFKELPLHLLMKIPFPLWSLTHLFPTPPIASSTPPIASTLPTYPPSSPIVPPSPITTTFLPLVDSFVYFYSYFCRRTIFFYSYEASGSTSMGLLPIEGFGSLRFFYPFTNFYESSYSPPCELCFDVSHSICSRA</sequence>
<evidence type="ECO:0000313" key="1">
    <source>
        <dbReference type="EMBL" id="KAI5081537.1"/>
    </source>
</evidence>
<proteinExistence type="predicted"/>
<organism evidence="1 2">
    <name type="scientific">Adiantum capillus-veneris</name>
    <name type="common">Maidenhair fern</name>
    <dbReference type="NCBI Taxonomy" id="13818"/>
    <lineage>
        <taxon>Eukaryota</taxon>
        <taxon>Viridiplantae</taxon>
        <taxon>Streptophyta</taxon>
        <taxon>Embryophyta</taxon>
        <taxon>Tracheophyta</taxon>
        <taxon>Polypodiopsida</taxon>
        <taxon>Polypodiidae</taxon>
        <taxon>Polypodiales</taxon>
        <taxon>Pteridineae</taxon>
        <taxon>Pteridaceae</taxon>
        <taxon>Vittarioideae</taxon>
        <taxon>Adiantum</taxon>
    </lineage>
</organism>
<name>A0A9D4V9S2_ADICA</name>
<dbReference type="Proteomes" id="UP000886520">
    <property type="component" value="Chromosome 2"/>
</dbReference>
<protein>
    <submittedName>
        <fullName evidence="1">Uncharacterized protein</fullName>
    </submittedName>
</protein>
<dbReference type="EMBL" id="JABFUD020000003">
    <property type="protein sequence ID" value="KAI5081537.1"/>
    <property type="molecule type" value="Genomic_DNA"/>
</dbReference>
<evidence type="ECO:0000313" key="2">
    <source>
        <dbReference type="Proteomes" id="UP000886520"/>
    </source>
</evidence>
<keyword evidence="2" id="KW-1185">Reference proteome</keyword>
<comment type="caution">
    <text evidence="1">The sequence shown here is derived from an EMBL/GenBank/DDBJ whole genome shotgun (WGS) entry which is preliminary data.</text>
</comment>
<dbReference type="AlphaFoldDB" id="A0A9D4V9S2"/>